<proteinExistence type="predicted"/>
<dbReference type="Proteomes" id="UP001642487">
    <property type="component" value="Chromosome 1"/>
</dbReference>
<gene>
    <name evidence="2" type="ORF">CITCOLO1_LOCUS2086</name>
</gene>
<organism evidence="2 3">
    <name type="scientific">Citrullus colocynthis</name>
    <name type="common">colocynth</name>
    <dbReference type="NCBI Taxonomy" id="252529"/>
    <lineage>
        <taxon>Eukaryota</taxon>
        <taxon>Viridiplantae</taxon>
        <taxon>Streptophyta</taxon>
        <taxon>Embryophyta</taxon>
        <taxon>Tracheophyta</taxon>
        <taxon>Spermatophyta</taxon>
        <taxon>Magnoliopsida</taxon>
        <taxon>eudicotyledons</taxon>
        <taxon>Gunneridae</taxon>
        <taxon>Pentapetalae</taxon>
        <taxon>rosids</taxon>
        <taxon>fabids</taxon>
        <taxon>Cucurbitales</taxon>
        <taxon>Cucurbitaceae</taxon>
        <taxon>Benincaseae</taxon>
        <taxon>Citrullus</taxon>
    </lineage>
</organism>
<keyword evidence="3" id="KW-1185">Reference proteome</keyword>
<dbReference type="EMBL" id="OZ021735">
    <property type="protein sequence ID" value="CAK9310459.1"/>
    <property type="molecule type" value="Genomic_DNA"/>
</dbReference>
<evidence type="ECO:0000256" key="1">
    <source>
        <dbReference type="SAM" id="MobiDB-lite"/>
    </source>
</evidence>
<feature type="region of interest" description="Disordered" evidence="1">
    <location>
        <begin position="47"/>
        <end position="69"/>
    </location>
</feature>
<name>A0ABP0XQM7_9ROSI</name>
<reference evidence="2 3" key="1">
    <citation type="submission" date="2024-03" db="EMBL/GenBank/DDBJ databases">
        <authorList>
            <person name="Gkanogiannis A."/>
            <person name="Becerra Lopez-Lavalle L."/>
        </authorList>
    </citation>
    <scope>NUCLEOTIDE SEQUENCE [LARGE SCALE GENOMIC DNA]</scope>
</reference>
<evidence type="ECO:0000313" key="2">
    <source>
        <dbReference type="EMBL" id="CAK9310459.1"/>
    </source>
</evidence>
<accession>A0ABP0XQM7</accession>
<evidence type="ECO:0000313" key="3">
    <source>
        <dbReference type="Proteomes" id="UP001642487"/>
    </source>
</evidence>
<sequence>MKKECRFGTWILACAKLSTRGSRAAELAEELILLLSMDVAGVVDRKRRDDASLQASQRAVGEGDAGREGAYDEAGSVAFLKRGGIGRGERGQH</sequence>
<protein>
    <submittedName>
        <fullName evidence="2">Uncharacterized protein</fullName>
    </submittedName>
</protein>